<dbReference type="SUPFAM" id="SSF53901">
    <property type="entry name" value="Thiolase-like"/>
    <property type="match status" value="1"/>
</dbReference>
<reference evidence="4 5" key="1">
    <citation type="submission" date="2016-12" db="EMBL/GenBank/DDBJ databases">
        <authorList>
            <person name="Song W.-J."/>
            <person name="Kurnit D.M."/>
        </authorList>
    </citation>
    <scope>NUCLEOTIDE SEQUENCE [LARGE SCALE GENOMIC DNA]</scope>
    <source>
        <strain evidence="4 5">IMCC3135</strain>
    </source>
</reference>
<evidence type="ECO:0000259" key="3">
    <source>
        <dbReference type="Pfam" id="PF08541"/>
    </source>
</evidence>
<dbReference type="AlphaFoldDB" id="A0A2Z2NNF1"/>
<evidence type="ECO:0000313" key="4">
    <source>
        <dbReference type="EMBL" id="ASJ72763.1"/>
    </source>
</evidence>
<evidence type="ECO:0000256" key="2">
    <source>
        <dbReference type="ARBA" id="ARBA00023315"/>
    </source>
</evidence>
<proteinExistence type="predicted"/>
<dbReference type="EC" id="2.3.1.180" evidence="4"/>
<dbReference type="Pfam" id="PF08541">
    <property type="entry name" value="ACP_syn_III_C"/>
    <property type="match status" value="1"/>
</dbReference>
<dbReference type="Proteomes" id="UP000250079">
    <property type="component" value="Chromosome"/>
</dbReference>
<dbReference type="GO" id="GO:0044550">
    <property type="term" value="P:secondary metabolite biosynthetic process"/>
    <property type="evidence" value="ECO:0007669"/>
    <property type="project" value="TreeGrafter"/>
</dbReference>
<evidence type="ECO:0000313" key="5">
    <source>
        <dbReference type="Proteomes" id="UP000250079"/>
    </source>
</evidence>
<dbReference type="EMBL" id="CP018632">
    <property type="protein sequence ID" value="ASJ72763.1"/>
    <property type="molecule type" value="Genomic_DNA"/>
</dbReference>
<dbReference type="RefSeq" id="WP_269467050.1">
    <property type="nucleotide sequence ID" value="NZ_CP018632.1"/>
</dbReference>
<dbReference type="KEGG" id="gai:IMCC3135_13390"/>
<dbReference type="PANTHER" id="PTHR34069:SF2">
    <property type="entry name" value="BETA-KETOACYL-[ACYL-CARRIER-PROTEIN] SYNTHASE III"/>
    <property type="match status" value="1"/>
</dbReference>
<dbReference type="CDD" id="cd00827">
    <property type="entry name" value="init_cond_enzymes"/>
    <property type="match status" value="1"/>
</dbReference>
<feature type="domain" description="Beta-ketoacyl-[acyl-carrier-protein] synthase III C-terminal" evidence="3">
    <location>
        <begin position="288"/>
        <end position="365"/>
    </location>
</feature>
<dbReference type="NCBIfam" id="NF005293">
    <property type="entry name" value="PRK06816.1"/>
    <property type="match status" value="1"/>
</dbReference>
<accession>A0A2Z2NNF1</accession>
<dbReference type="PANTHER" id="PTHR34069">
    <property type="entry name" value="3-OXOACYL-[ACYL-CARRIER-PROTEIN] SYNTHASE 3"/>
    <property type="match status" value="1"/>
</dbReference>
<dbReference type="Gene3D" id="3.40.47.10">
    <property type="match status" value="2"/>
</dbReference>
<keyword evidence="5" id="KW-1185">Reference proteome</keyword>
<gene>
    <name evidence="4" type="primary">fabH2</name>
    <name evidence="4" type="ORF">IMCC3135_13390</name>
</gene>
<keyword evidence="1 4" id="KW-0808">Transferase</keyword>
<dbReference type="GO" id="GO:0033818">
    <property type="term" value="F:beta-ketoacyl-acyl-carrier-protein synthase III activity"/>
    <property type="evidence" value="ECO:0007669"/>
    <property type="project" value="UniProtKB-EC"/>
</dbReference>
<keyword evidence="2 4" id="KW-0012">Acyltransferase</keyword>
<name>A0A2Z2NNF1_9GAMM</name>
<evidence type="ECO:0000256" key="1">
    <source>
        <dbReference type="ARBA" id="ARBA00022679"/>
    </source>
</evidence>
<dbReference type="InterPro" id="IPR013747">
    <property type="entry name" value="ACP_syn_III_C"/>
</dbReference>
<organism evidence="4 5">
    <name type="scientific">Granulosicoccus antarcticus IMCC3135</name>
    <dbReference type="NCBI Taxonomy" id="1192854"/>
    <lineage>
        <taxon>Bacteria</taxon>
        <taxon>Pseudomonadati</taxon>
        <taxon>Pseudomonadota</taxon>
        <taxon>Gammaproteobacteria</taxon>
        <taxon>Chromatiales</taxon>
        <taxon>Granulosicoccaceae</taxon>
        <taxon>Granulosicoccus</taxon>
    </lineage>
</organism>
<sequence>MMTRNVYINDIQAFMPNEAVSNDDMEALLGQVGARPSRARKMILRSNKITSRYYAINKETGLATHTNAQLTAESVRQLNTESFSISDIELLACGTSVPDQMLPNHALMVHGELGIPSCEVVATSGICLSGTMSLKYGYMSILSGLSNNAVATGSEVASAVMRANNFKEEVEIRSEALESKPEIAFDKDFLRWMLSDGAGAALMSAKPNEEGLTIKIDWIVQKSYANEHDTCMYAGAEKQVDGSLKGWMAYDSKEWLNQSIFSIKQDVKQLNENIVDYTVTRPLKELVDKGQVDADSIDYFLPHYSSGYFRDKLYQGMQEAGCDIPQDKWFTNLATKGNTGAASIYIMLAELFHSGKLKKADKLLCYVPESGRFSTAFMQLTIV</sequence>
<protein>
    <submittedName>
        <fullName evidence="4">3-oxoacyl-[acyl-carrier-protein] synthase 3 protein 2</fullName>
        <ecNumber evidence="4">2.3.1.180</ecNumber>
    </submittedName>
</protein>
<dbReference type="InterPro" id="IPR016039">
    <property type="entry name" value="Thiolase-like"/>
</dbReference>